<evidence type="ECO:0000313" key="1">
    <source>
        <dbReference type="EMBL" id="JAE32686.1"/>
    </source>
</evidence>
<reference evidence="1" key="2">
    <citation type="journal article" date="2015" name="Data Brief">
        <title>Shoot transcriptome of the giant reed, Arundo donax.</title>
        <authorList>
            <person name="Barrero R.A."/>
            <person name="Guerrero F.D."/>
            <person name="Moolhuijzen P."/>
            <person name="Goolsby J.A."/>
            <person name="Tidwell J."/>
            <person name="Bellgard S.E."/>
            <person name="Bellgard M.I."/>
        </authorList>
    </citation>
    <scope>NUCLEOTIDE SEQUENCE</scope>
    <source>
        <tissue evidence="1">Shoot tissue taken approximately 20 cm above the soil surface</tissue>
    </source>
</reference>
<organism evidence="1">
    <name type="scientific">Arundo donax</name>
    <name type="common">Giant reed</name>
    <name type="synonym">Donax arundinaceus</name>
    <dbReference type="NCBI Taxonomy" id="35708"/>
    <lineage>
        <taxon>Eukaryota</taxon>
        <taxon>Viridiplantae</taxon>
        <taxon>Streptophyta</taxon>
        <taxon>Embryophyta</taxon>
        <taxon>Tracheophyta</taxon>
        <taxon>Spermatophyta</taxon>
        <taxon>Magnoliopsida</taxon>
        <taxon>Liliopsida</taxon>
        <taxon>Poales</taxon>
        <taxon>Poaceae</taxon>
        <taxon>PACMAD clade</taxon>
        <taxon>Arundinoideae</taxon>
        <taxon>Arundineae</taxon>
        <taxon>Arundo</taxon>
    </lineage>
</organism>
<name>A0A0A9HCW9_ARUDO</name>
<dbReference type="EMBL" id="GBRH01165210">
    <property type="protein sequence ID" value="JAE32686.1"/>
    <property type="molecule type" value="Transcribed_RNA"/>
</dbReference>
<protein>
    <submittedName>
        <fullName evidence="1">Uncharacterized protein</fullName>
    </submittedName>
</protein>
<sequence>MSKQGYDLYNKMNAAGKLDCFDKHDDRHLKLQSLHDRLQKMESPYLKPFERGPNSSIGGKETIDGPRRLIIRNQTFAPFISKQYIFNVSQKEKLYYQTICKLTRSKWRRFFLL</sequence>
<proteinExistence type="predicted"/>
<dbReference type="AlphaFoldDB" id="A0A0A9HCW9"/>
<accession>A0A0A9HCW9</accession>
<reference evidence="1" key="1">
    <citation type="submission" date="2014-09" db="EMBL/GenBank/DDBJ databases">
        <authorList>
            <person name="Magalhaes I.L.F."/>
            <person name="Oliveira U."/>
            <person name="Santos F.R."/>
            <person name="Vidigal T.H.D.A."/>
            <person name="Brescovit A.D."/>
            <person name="Santos A.J."/>
        </authorList>
    </citation>
    <scope>NUCLEOTIDE SEQUENCE</scope>
    <source>
        <tissue evidence="1">Shoot tissue taken approximately 20 cm above the soil surface</tissue>
    </source>
</reference>